<dbReference type="GO" id="GO:0004527">
    <property type="term" value="F:exonuclease activity"/>
    <property type="evidence" value="ECO:0007669"/>
    <property type="project" value="UniProtKB-KW"/>
</dbReference>
<keyword evidence="3" id="KW-0269">Exonuclease</keyword>
<feature type="transmembrane region" description="Helical" evidence="1">
    <location>
        <begin position="55"/>
        <end position="84"/>
    </location>
</feature>
<dbReference type="InterPro" id="IPR036691">
    <property type="entry name" value="Endo/exonu/phosph_ase_sf"/>
</dbReference>
<sequence length="320" mass="35994">MDRASHHSPGLLSVRTLVTVFCFVLLVLLAAATVAPLWAQKDWRLDGLSHFRMEYFAGLGLLGLFLLVTRRPVLLVLTLVFLGWNGVEVFRIPKGGAAPGRSVYKAASFNIHTQNRDFDRIVEWVKQEDPDIFVMVEATDSMLPLYNELDRLYPQKKRRSMGRSGLGAVIYSRYPVVDEKFAWGGVGTVPARVELPEGTVTLVVMHPPAPDSKDAWGWRNHALGDLAKLCASQTGAVIALGDMNCSPWSPFFQKFERESGLRSPNVRWLPRRTWPAGMPLIWTQIDQFFVSAQIRPVAEWTGPELGSDHYPIVMTFQFEP</sequence>
<keyword evidence="1" id="KW-0812">Transmembrane</keyword>
<dbReference type="AlphaFoldDB" id="A0A842HH48"/>
<keyword evidence="1" id="KW-1133">Transmembrane helix</keyword>
<dbReference type="Gene3D" id="3.60.10.10">
    <property type="entry name" value="Endonuclease/exonuclease/phosphatase"/>
    <property type="match status" value="1"/>
</dbReference>
<reference evidence="3 4" key="1">
    <citation type="submission" date="2020-07" db="EMBL/GenBank/DDBJ databases">
        <authorList>
            <person name="Feng X."/>
        </authorList>
    </citation>
    <scope>NUCLEOTIDE SEQUENCE [LARGE SCALE GENOMIC DNA]</scope>
    <source>
        <strain evidence="3 4">JCM31066</strain>
    </source>
</reference>
<keyword evidence="4" id="KW-1185">Reference proteome</keyword>
<feature type="transmembrane region" description="Helical" evidence="1">
    <location>
        <begin position="12"/>
        <end position="35"/>
    </location>
</feature>
<organism evidence="3 4">
    <name type="scientific">Ruficoccus amylovorans</name>
    <dbReference type="NCBI Taxonomy" id="1804625"/>
    <lineage>
        <taxon>Bacteria</taxon>
        <taxon>Pseudomonadati</taxon>
        <taxon>Verrucomicrobiota</taxon>
        <taxon>Opitutia</taxon>
        <taxon>Puniceicoccales</taxon>
        <taxon>Cerasicoccaceae</taxon>
        <taxon>Ruficoccus</taxon>
    </lineage>
</organism>
<evidence type="ECO:0000256" key="1">
    <source>
        <dbReference type="SAM" id="Phobius"/>
    </source>
</evidence>
<evidence type="ECO:0000313" key="4">
    <source>
        <dbReference type="Proteomes" id="UP000546464"/>
    </source>
</evidence>
<accession>A0A842HH48</accession>
<protein>
    <submittedName>
        <fullName evidence="3">Endonuclease/exonuclease/phosphatase family protein</fullName>
    </submittedName>
</protein>
<name>A0A842HH48_9BACT</name>
<comment type="caution">
    <text evidence="3">The sequence shown here is derived from an EMBL/GenBank/DDBJ whole genome shotgun (WGS) entry which is preliminary data.</text>
</comment>
<dbReference type="RefSeq" id="WP_185676455.1">
    <property type="nucleotide sequence ID" value="NZ_JACHVB010000043.1"/>
</dbReference>
<keyword evidence="3" id="KW-0378">Hydrolase</keyword>
<evidence type="ECO:0000313" key="3">
    <source>
        <dbReference type="EMBL" id="MBC2595500.1"/>
    </source>
</evidence>
<gene>
    <name evidence="3" type="ORF">H5P28_14635</name>
</gene>
<evidence type="ECO:0000259" key="2">
    <source>
        <dbReference type="Pfam" id="PF03372"/>
    </source>
</evidence>
<dbReference type="Proteomes" id="UP000546464">
    <property type="component" value="Unassembled WGS sequence"/>
</dbReference>
<keyword evidence="3" id="KW-0540">Nuclease</keyword>
<dbReference type="GO" id="GO:0004519">
    <property type="term" value="F:endonuclease activity"/>
    <property type="evidence" value="ECO:0007669"/>
    <property type="project" value="UniProtKB-KW"/>
</dbReference>
<keyword evidence="1" id="KW-0472">Membrane</keyword>
<dbReference type="EMBL" id="JACHVB010000043">
    <property type="protein sequence ID" value="MBC2595500.1"/>
    <property type="molecule type" value="Genomic_DNA"/>
</dbReference>
<keyword evidence="3" id="KW-0255">Endonuclease</keyword>
<proteinExistence type="predicted"/>
<feature type="domain" description="Endonuclease/exonuclease/phosphatase" evidence="2">
    <location>
        <begin position="107"/>
        <end position="309"/>
    </location>
</feature>
<dbReference type="SUPFAM" id="SSF56219">
    <property type="entry name" value="DNase I-like"/>
    <property type="match status" value="1"/>
</dbReference>
<dbReference type="InterPro" id="IPR005135">
    <property type="entry name" value="Endo/exonuclease/phosphatase"/>
</dbReference>
<dbReference type="Pfam" id="PF03372">
    <property type="entry name" value="Exo_endo_phos"/>
    <property type="match status" value="1"/>
</dbReference>